<evidence type="ECO:0000313" key="8">
    <source>
        <dbReference type="Proteomes" id="UP001172684"/>
    </source>
</evidence>
<evidence type="ECO:0000256" key="5">
    <source>
        <dbReference type="PIRNR" id="PIRNR016020"/>
    </source>
</evidence>
<evidence type="ECO:0000313" key="7">
    <source>
        <dbReference type="EMBL" id="KAJ9667280.1"/>
    </source>
</evidence>
<comment type="caution">
    <text evidence="7">The sequence shown here is derived from an EMBL/GenBank/DDBJ whole genome shotgun (WGS) entry which is preliminary data.</text>
</comment>
<reference evidence="7" key="1">
    <citation type="submission" date="2022-10" db="EMBL/GenBank/DDBJ databases">
        <title>Culturing micro-colonial fungi from biological soil crusts in the Mojave desert and describing Neophaeococcomyces mojavensis, and introducing the new genera and species Taxawa tesnikishii.</title>
        <authorList>
            <person name="Kurbessoian T."/>
            <person name="Stajich J.E."/>
        </authorList>
    </citation>
    <scope>NUCLEOTIDE SEQUENCE</scope>
    <source>
        <strain evidence="7">TK_1</strain>
    </source>
</reference>
<dbReference type="PANTHER" id="PTHR11122:SF13">
    <property type="entry name" value="GLUCOSE-6-PHOSPHATE 1-EPIMERASE"/>
    <property type="match status" value="1"/>
</dbReference>
<comment type="catalytic activity">
    <reaction evidence="1">
        <text>alpha-D-glucose 6-phosphate = beta-D-glucose 6-phosphate</text>
        <dbReference type="Rhea" id="RHEA:16249"/>
        <dbReference type="ChEBI" id="CHEBI:58225"/>
        <dbReference type="ChEBI" id="CHEBI:58247"/>
        <dbReference type="EC" id="5.1.3.15"/>
    </reaction>
</comment>
<gene>
    <name evidence="7" type="ORF">H2201_002481</name>
</gene>
<dbReference type="Pfam" id="PF01263">
    <property type="entry name" value="Aldose_epim"/>
    <property type="match status" value="1"/>
</dbReference>
<dbReference type="EMBL" id="JAPDRL010000013">
    <property type="protein sequence ID" value="KAJ9667280.1"/>
    <property type="molecule type" value="Genomic_DNA"/>
</dbReference>
<evidence type="ECO:0000256" key="4">
    <source>
        <dbReference type="ARBA" id="ARBA00023235"/>
    </source>
</evidence>
<sequence>MVDRPKKPTSLNPSTRSSAPQPTVDIADDRVTATLPTGESVAILLYGATVISWKTASGTENLWVSEKAALDGSKPVRGGIPVVFPVFGPPPKEGPTSKLPQHGFARSTRWEFLGKSSSEGGEVGKSGGDESVKLDFGLYSAGLDESVKSKWPYEFGLVYSVTLGREGLMTVLNVRNEGEQAWEFQMLLHTYLRVDDITKTTISGLGSATYIDKVLNATTHTQSTPTLSITSEVDRVYTGLKQDTTSVLADGKPHLDVVRDNLEDTVVWNPWREKANAMGDFAPKDGYKQMVCVEVGSVAGWQRLEPGETFEGGMMMRSYV</sequence>
<evidence type="ECO:0000256" key="3">
    <source>
        <dbReference type="ARBA" id="ARBA00012083"/>
    </source>
</evidence>
<dbReference type="InterPro" id="IPR011013">
    <property type="entry name" value="Gal_mutarotase_sf_dom"/>
</dbReference>
<proteinExistence type="inferred from homology"/>
<organism evidence="7 8">
    <name type="scientific">Coniosporium apollinis</name>
    <dbReference type="NCBI Taxonomy" id="61459"/>
    <lineage>
        <taxon>Eukaryota</taxon>
        <taxon>Fungi</taxon>
        <taxon>Dikarya</taxon>
        <taxon>Ascomycota</taxon>
        <taxon>Pezizomycotina</taxon>
        <taxon>Dothideomycetes</taxon>
        <taxon>Dothideomycetes incertae sedis</taxon>
        <taxon>Coniosporium</taxon>
    </lineage>
</organism>
<evidence type="ECO:0000256" key="2">
    <source>
        <dbReference type="ARBA" id="ARBA00005866"/>
    </source>
</evidence>
<dbReference type="Gene3D" id="2.70.98.10">
    <property type="match status" value="1"/>
</dbReference>
<dbReference type="PIRSF" id="PIRSF016020">
    <property type="entry name" value="PHexose_mutarotase"/>
    <property type="match status" value="1"/>
</dbReference>
<evidence type="ECO:0000256" key="6">
    <source>
        <dbReference type="SAM" id="MobiDB-lite"/>
    </source>
</evidence>
<feature type="region of interest" description="Disordered" evidence="6">
    <location>
        <begin position="1"/>
        <end position="25"/>
    </location>
</feature>
<comment type="similarity">
    <text evidence="2 5">Belongs to the glucose-6-phosphate 1-epimerase family.</text>
</comment>
<dbReference type="Proteomes" id="UP001172684">
    <property type="component" value="Unassembled WGS sequence"/>
</dbReference>
<accession>A0ABQ9NY43</accession>
<dbReference type="InterPro" id="IPR014718">
    <property type="entry name" value="GH-type_carb-bd"/>
</dbReference>
<dbReference type="InterPro" id="IPR025532">
    <property type="entry name" value="G6P_1-epimerase"/>
</dbReference>
<feature type="compositionally biased region" description="Polar residues" evidence="6">
    <location>
        <begin position="9"/>
        <end position="21"/>
    </location>
</feature>
<dbReference type="SUPFAM" id="SSF74650">
    <property type="entry name" value="Galactose mutarotase-like"/>
    <property type="match status" value="1"/>
</dbReference>
<dbReference type="PANTHER" id="PTHR11122">
    <property type="entry name" value="APOSPORY-ASSOCIATED PROTEIN C-RELATED"/>
    <property type="match status" value="1"/>
</dbReference>
<protein>
    <recommendedName>
        <fullName evidence="3 5">Glucose-6-phosphate 1-epimerase</fullName>
        <ecNumber evidence="3 5">5.1.3.15</ecNumber>
    </recommendedName>
</protein>
<evidence type="ECO:0000256" key="1">
    <source>
        <dbReference type="ARBA" id="ARBA00001096"/>
    </source>
</evidence>
<dbReference type="InterPro" id="IPR008183">
    <property type="entry name" value="Aldose_1/G6P_1-epimerase"/>
</dbReference>
<keyword evidence="8" id="KW-1185">Reference proteome</keyword>
<name>A0ABQ9NY43_9PEZI</name>
<comment type="function">
    <text evidence="5">Catalyzes the interconversion between the alpha and beta anomers from at least three hexose 6-phosphate sugars (Glc6P, Gal6P, and Man6P).</text>
</comment>
<dbReference type="EC" id="5.1.3.15" evidence="3 5"/>
<dbReference type="CDD" id="cd09020">
    <property type="entry name" value="D-hex-6-P-epi_like"/>
    <property type="match status" value="1"/>
</dbReference>
<keyword evidence="4 5" id="KW-0413">Isomerase</keyword>